<proteinExistence type="predicted"/>
<dbReference type="SUPFAM" id="SSF53756">
    <property type="entry name" value="UDP-Glycosyltransferase/glycogen phosphorylase"/>
    <property type="match status" value="1"/>
</dbReference>
<sequence length="182" mass="20522">SFDPNAKGNERLINGWATFVAREVTPNPFLILFEYGPDVDRTKSLISDLGCEETVLWMESMSRRELMKGLALSDVVCTNFEISYLSSGVNFEALSLSKPIIGYRSAQHLEEELTESIYPILGAREPEEIADQLTWSVQFPDDAAKIGRAGKVWYEHEAERSISRYVNLLKAQRDLSSESPDV</sequence>
<name>A0A382T2B6_9ZZZZ</name>
<gene>
    <name evidence="1" type="ORF">METZ01_LOCUS368471</name>
</gene>
<organism evidence="1">
    <name type="scientific">marine metagenome</name>
    <dbReference type="NCBI Taxonomy" id="408172"/>
    <lineage>
        <taxon>unclassified sequences</taxon>
        <taxon>metagenomes</taxon>
        <taxon>ecological metagenomes</taxon>
    </lineage>
</organism>
<dbReference type="AlphaFoldDB" id="A0A382T2B6"/>
<dbReference type="EMBL" id="UINC01132973">
    <property type="protein sequence ID" value="SVD15617.1"/>
    <property type="molecule type" value="Genomic_DNA"/>
</dbReference>
<evidence type="ECO:0000313" key="1">
    <source>
        <dbReference type="EMBL" id="SVD15617.1"/>
    </source>
</evidence>
<dbReference type="Gene3D" id="3.40.50.2000">
    <property type="entry name" value="Glycogen Phosphorylase B"/>
    <property type="match status" value="1"/>
</dbReference>
<accession>A0A382T2B6</accession>
<feature type="non-terminal residue" evidence="1">
    <location>
        <position position="1"/>
    </location>
</feature>
<reference evidence="1" key="1">
    <citation type="submission" date="2018-05" db="EMBL/GenBank/DDBJ databases">
        <authorList>
            <person name="Lanie J.A."/>
            <person name="Ng W.-L."/>
            <person name="Kazmierczak K.M."/>
            <person name="Andrzejewski T.M."/>
            <person name="Davidsen T.M."/>
            <person name="Wayne K.J."/>
            <person name="Tettelin H."/>
            <person name="Glass J.I."/>
            <person name="Rusch D."/>
            <person name="Podicherti R."/>
            <person name="Tsui H.-C.T."/>
            <person name="Winkler M.E."/>
        </authorList>
    </citation>
    <scope>NUCLEOTIDE SEQUENCE</scope>
</reference>
<protein>
    <recommendedName>
        <fullName evidence="2">Glycosyl transferase family 1 domain-containing protein</fullName>
    </recommendedName>
</protein>
<evidence type="ECO:0008006" key="2">
    <source>
        <dbReference type="Google" id="ProtNLM"/>
    </source>
</evidence>